<dbReference type="Proteomes" id="UP000004931">
    <property type="component" value="Unassembled WGS sequence"/>
</dbReference>
<dbReference type="AlphaFoldDB" id="A0YG09"/>
<dbReference type="STRING" id="247633.GP2143_01910"/>
<feature type="domain" description="Enoyl reductase (ER)" evidence="1">
    <location>
        <begin position="10"/>
        <end position="323"/>
    </location>
</feature>
<organism evidence="2 3">
    <name type="scientific">marine gamma proteobacterium HTCC2143</name>
    <dbReference type="NCBI Taxonomy" id="247633"/>
    <lineage>
        <taxon>Bacteria</taxon>
        <taxon>Pseudomonadati</taxon>
        <taxon>Pseudomonadota</taxon>
        <taxon>Gammaproteobacteria</taxon>
        <taxon>Cellvibrionales</taxon>
        <taxon>Spongiibacteraceae</taxon>
        <taxon>BD1-7 clade</taxon>
    </lineage>
</organism>
<sequence length="327" mass="34609">MRAVVCKELGPVEKLVLDTDWQVGAPGPDEVVIDVKAGGLNFPDTLIIQGKYQVKPELPFVPGGECAGVISAVGSNVEQQKVGDKVIVVGSHGAFSEQLVTKASGVLSMPESLSFVEAAGIGMTYFTSYYALKQRAQLKAGETVLVLGAAGGVGITAVEIAKAMGATVIAAASTDEKLALAKEKGADHLINYSEQNLKDTLKELTGGKGVDVVYDPVGGDFSEAALRCMAWKGRFLVIGFANGEIPKIPLNLTLLKGCDIRGVFFGAFSAKEPAEHRSNISELWAMFDAGQLKPVVTDVFPMTDYVGAFRCLTERRAKGKVILDLAQ</sequence>
<protein>
    <submittedName>
        <fullName evidence="2">Quinone oxidoreductase</fullName>
    </submittedName>
</protein>
<evidence type="ECO:0000259" key="1">
    <source>
        <dbReference type="SMART" id="SM00829"/>
    </source>
</evidence>
<dbReference type="PANTHER" id="PTHR43677">
    <property type="entry name" value="SHORT-CHAIN DEHYDROGENASE/REDUCTASE"/>
    <property type="match status" value="1"/>
</dbReference>
<evidence type="ECO:0000313" key="3">
    <source>
        <dbReference type="Proteomes" id="UP000004931"/>
    </source>
</evidence>
<dbReference type="InterPro" id="IPR013149">
    <property type="entry name" value="ADH-like_C"/>
</dbReference>
<dbReference type="InterPro" id="IPR020843">
    <property type="entry name" value="ER"/>
</dbReference>
<keyword evidence="3" id="KW-1185">Reference proteome</keyword>
<name>A0YG09_9GAMM</name>
<dbReference type="SUPFAM" id="SSF51735">
    <property type="entry name" value="NAD(P)-binding Rossmann-fold domains"/>
    <property type="match status" value="1"/>
</dbReference>
<dbReference type="InterPro" id="IPR051397">
    <property type="entry name" value="Zn-ADH-like_protein"/>
</dbReference>
<dbReference type="GO" id="GO:0016491">
    <property type="term" value="F:oxidoreductase activity"/>
    <property type="evidence" value="ECO:0007669"/>
    <property type="project" value="InterPro"/>
</dbReference>
<dbReference type="PANTHER" id="PTHR43677:SF4">
    <property type="entry name" value="QUINONE OXIDOREDUCTASE-LIKE PROTEIN 2"/>
    <property type="match status" value="1"/>
</dbReference>
<dbReference type="Pfam" id="PF08240">
    <property type="entry name" value="ADH_N"/>
    <property type="match status" value="1"/>
</dbReference>
<gene>
    <name evidence="2" type="ORF">GP2143_01910</name>
</gene>
<dbReference type="EMBL" id="AAVT01000009">
    <property type="protein sequence ID" value="EAW30259.1"/>
    <property type="molecule type" value="Genomic_DNA"/>
</dbReference>
<dbReference type="Gene3D" id="3.90.180.10">
    <property type="entry name" value="Medium-chain alcohol dehydrogenases, catalytic domain"/>
    <property type="match status" value="1"/>
</dbReference>
<evidence type="ECO:0000313" key="2">
    <source>
        <dbReference type="EMBL" id="EAW30259.1"/>
    </source>
</evidence>
<dbReference type="OrthoDB" id="4190732at2"/>
<reference evidence="2 3" key="1">
    <citation type="journal article" date="2010" name="J. Bacteriol.">
        <title>Genome sequence of the oligotrophic marine Gammaproteobacterium HTCC2143, isolated from the Oregon Coast.</title>
        <authorList>
            <person name="Oh H.M."/>
            <person name="Kang I."/>
            <person name="Ferriera S."/>
            <person name="Giovannoni S.J."/>
            <person name="Cho J.C."/>
        </authorList>
    </citation>
    <scope>NUCLEOTIDE SEQUENCE [LARGE SCALE GENOMIC DNA]</scope>
    <source>
        <strain evidence="2 3">HTCC2143</strain>
    </source>
</reference>
<accession>A0YG09</accession>
<dbReference type="SMART" id="SM00829">
    <property type="entry name" value="PKS_ER"/>
    <property type="match status" value="1"/>
</dbReference>
<dbReference type="InterPro" id="IPR013154">
    <property type="entry name" value="ADH-like_N"/>
</dbReference>
<comment type="caution">
    <text evidence="2">The sequence shown here is derived from an EMBL/GenBank/DDBJ whole genome shotgun (WGS) entry which is preliminary data.</text>
</comment>
<dbReference type="InterPro" id="IPR036291">
    <property type="entry name" value="NAD(P)-bd_dom_sf"/>
</dbReference>
<dbReference type="InterPro" id="IPR011032">
    <property type="entry name" value="GroES-like_sf"/>
</dbReference>
<dbReference type="Pfam" id="PF00107">
    <property type="entry name" value="ADH_zinc_N"/>
    <property type="match status" value="1"/>
</dbReference>
<dbReference type="CDD" id="cd08241">
    <property type="entry name" value="QOR1"/>
    <property type="match status" value="1"/>
</dbReference>
<dbReference type="SUPFAM" id="SSF50129">
    <property type="entry name" value="GroES-like"/>
    <property type="match status" value="1"/>
</dbReference>
<dbReference type="Gene3D" id="3.40.50.720">
    <property type="entry name" value="NAD(P)-binding Rossmann-like Domain"/>
    <property type="match status" value="1"/>
</dbReference>
<dbReference type="eggNOG" id="COG0604">
    <property type="taxonomic scope" value="Bacteria"/>
</dbReference>
<proteinExistence type="predicted"/>